<evidence type="ECO:0000256" key="4">
    <source>
        <dbReference type="ARBA" id="ARBA00022741"/>
    </source>
</evidence>
<feature type="compositionally biased region" description="Acidic residues" evidence="14">
    <location>
        <begin position="1010"/>
        <end position="1019"/>
    </location>
</feature>
<evidence type="ECO:0000256" key="8">
    <source>
        <dbReference type="ARBA" id="ARBA00023187"/>
    </source>
</evidence>
<feature type="compositionally biased region" description="Basic residues" evidence="14">
    <location>
        <begin position="33"/>
        <end position="47"/>
    </location>
</feature>
<dbReference type="GO" id="GO:0006397">
    <property type="term" value="P:mRNA processing"/>
    <property type="evidence" value="ECO:0007669"/>
    <property type="project" value="UniProtKB-KW"/>
</dbReference>
<dbReference type="PROSITE" id="PS51192">
    <property type="entry name" value="HELICASE_ATP_BIND_1"/>
    <property type="match status" value="1"/>
</dbReference>
<feature type="compositionally biased region" description="Basic and acidic residues" evidence="14">
    <location>
        <begin position="325"/>
        <end position="349"/>
    </location>
</feature>
<feature type="region of interest" description="Disordered" evidence="14">
    <location>
        <begin position="995"/>
        <end position="1026"/>
    </location>
</feature>
<dbReference type="SUPFAM" id="SSF52540">
    <property type="entry name" value="P-loop containing nucleoside triphosphate hydrolases"/>
    <property type="match status" value="1"/>
</dbReference>
<feature type="domain" description="DEAD-box RNA helicase Q" evidence="17">
    <location>
        <begin position="575"/>
        <end position="603"/>
    </location>
</feature>
<dbReference type="PROSITE" id="PS00039">
    <property type="entry name" value="DEAD_ATP_HELICASE"/>
    <property type="match status" value="1"/>
</dbReference>
<dbReference type="OrthoDB" id="196131at2759"/>
<protein>
    <recommendedName>
        <fullName evidence="2">RNA helicase</fullName>
        <ecNumber evidence="2">3.6.4.13</ecNumber>
    </recommendedName>
</protein>
<feature type="compositionally biased region" description="Acidic residues" evidence="14">
    <location>
        <begin position="367"/>
        <end position="386"/>
    </location>
</feature>
<dbReference type="AlphaFoldDB" id="A0A9P4HPR8"/>
<comment type="function">
    <text evidence="10">ATP-dependent RNA helicase involved spliceosome assembly and in nuclear splicing. Catalyzes an ATP-dependent conformational change of U2 snRNP. Bridges U1 and U2 snRNPs and enables stable U2 snRNP association with intron RNA.</text>
</comment>
<dbReference type="InterPro" id="IPR027417">
    <property type="entry name" value="P-loop_NTPase"/>
</dbReference>
<evidence type="ECO:0000259" key="17">
    <source>
        <dbReference type="PROSITE" id="PS51195"/>
    </source>
</evidence>
<reference evidence="18" key="1">
    <citation type="journal article" date="2020" name="Stud. Mycol.">
        <title>101 Dothideomycetes genomes: a test case for predicting lifestyles and emergence of pathogens.</title>
        <authorList>
            <person name="Haridas S."/>
            <person name="Albert R."/>
            <person name="Binder M."/>
            <person name="Bloem J."/>
            <person name="Labutti K."/>
            <person name="Salamov A."/>
            <person name="Andreopoulos B."/>
            <person name="Baker S."/>
            <person name="Barry K."/>
            <person name="Bills G."/>
            <person name="Bluhm B."/>
            <person name="Cannon C."/>
            <person name="Castanera R."/>
            <person name="Culley D."/>
            <person name="Daum C."/>
            <person name="Ezra D."/>
            <person name="Gonzalez J."/>
            <person name="Henrissat B."/>
            <person name="Kuo A."/>
            <person name="Liang C."/>
            <person name="Lipzen A."/>
            <person name="Lutzoni F."/>
            <person name="Magnuson J."/>
            <person name="Mondo S."/>
            <person name="Nolan M."/>
            <person name="Ohm R."/>
            <person name="Pangilinan J."/>
            <person name="Park H.-J."/>
            <person name="Ramirez L."/>
            <person name="Alfaro M."/>
            <person name="Sun H."/>
            <person name="Tritt A."/>
            <person name="Yoshinaga Y."/>
            <person name="Zwiers L.-H."/>
            <person name="Turgeon B."/>
            <person name="Goodwin S."/>
            <person name="Spatafora J."/>
            <person name="Crous P."/>
            <person name="Grigoriev I."/>
        </authorList>
    </citation>
    <scope>NUCLEOTIDE SEQUENCE</scope>
    <source>
        <strain evidence="18">CBS 121410</strain>
    </source>
</reference>
<dbReference type="CDD" id="cd17953">
    <property type="entry name" value="DEADc_DDX46"/>
    <property type="match status" value="1"/>
</dbReference>
<evidence type="ECO:0000256" key="9">
    <source>
        <dbReference type="ARBA" id="ARBA00023242"/>
    </source>
</evidence>
<evidence type="ECO:0000256" key="5">
    <source>
        <dbReference type="ARBA" id="ARBA00022801"/>
    </source>
</evidence>
<dbReference type="EC" id="3.6.4.13" evidence="2"/>
<dbReference type="EMBL" id="ML978741">
    <property type="protein sequence ID" value="KAF2084423.1"/>
    <property type="molecule type" value="Genomic_DNA"/>
</dbReference>
<dbReference type="InterPro" id="IPR011545">
    <property type="entry name" value="DEAD/DEAH_box_helicase_dom"/>
</dbReference>
<name>A0A9P4HPR8_9PEZI</name>
<feature type="compositionally biased region" description="Acidic residues" evidence="14">
    <location>
        <begin position="439"/>
        <end position="448"/>
    </location>
</feature>
<dbReference type="Gene3D" id="3.40.50.300">
    <property type="entry name" value="P-loop containing nucleotide triphosphate hydrolases"/>
    <property type="match status" value="2"/>
</dbReference>
<evidence type="ECO:0000259" key="16">
    <source>
        <dbReference type="PROSITE" id="PS51194"/>
    </source>
</evidence>
<evidence type="ECO:0000256" key="12">
    <source>
        <dbReference type="ARBA" id="ARBA00047984"/>
    </source>
</evidence>
<feature type="domain" description="Helicase C-terminal" evidence="16">
    <location>
        <begin position="795"/>
        <end position="961"/>
    </location>
</feature>
<feature type="compositionally biased region" description="Polar residues" evidence="14">
    <location>
        <begin position="1"/>
        <end position="11"/>
    </location>
</feature>
<evidence type="ECO:0000256" key="6">
    <source>
        <dbReference type="ARBA" id="ARBA00022806"/>
    </source>
</evidence>
<organism evidence="18 19">
    <name type="scientific">Saccharata proteae CBS 121410</name>
    <dbReference type="NCBI Taxonomy" id="1314787"/>
    <lineage>
        <taxon>Eukaryota</taxon>
        <taxon>Fungi</taxon>
        <taxon>Dikarya</taxon>
        <taxon>Ascomycota</taxon>
        <taxon>Pezizomycotina</taxon>
        <taxon>Dothideomycetes</taxon>
        <taxon>Dothideomycetes incertae sedis</taxon>
        <taxon>Botryosphaeriales</taxon>
        <taxon>Saccharataceae</taxon>
        <taxon>Saccharata</taxon>
    </lineage>
</organism>
<evidence type="ECO:0000256" key="3">
    <source>
        <dbReference type="ARBA" id="ARBA00022664"/>
    </source>
</evidence>
<dbReference type="GO" id="GO:0003724">
    <property type="term" value="F:RNA helicase activity"/>
    <property type="evidence" value="ECO:0007669"/>
    <property type="project" value="UniProtKB-EC"/>
</dbReference>
<comment type="caution">
    <text evidence="18">The sequence shown here is derived from an EMBL/GenBank/DDBJ whole genome shotgun (WGS) entry which is preliminary data.</text>
</comment>
<dbReference type="PANTHER" id="PTHR47958">
    <property type="entry name" value="ATP-DEPENDENT RNA HELICASE DBP3"/>
    <property type="match status" value="1"/>
</dbReference>
<dbReference type="GO" id="GO:0005524">
    <property type="term" value="F:ATP binding"/>
    <property type="evidence" value="ECO:0007669"/>
    <property type="project" value="UniProtKB-KW"/>
</dbReference>
<feature type="domain" description="Helicase ATP-binding" evidence="15">
    <location>
        <begin position="606"/>
        <end position="784"/>
    </location>
</feature>
<dbReference type="PROSITE" id="PS51194">
    <property type="entry name" value="HELICASE_CTER"/>
    <property type="match status" value="1"/>
</dbReference>
<dbReference type="InterPro" id="IPR014014">
    <property type="entry name" value="RNA_helicase_DEAD_Q_motif"/>
</dbReference>
<dbReference type="InterPro" id="IPR014001">
    <property type="entry name" value="Helicase_ATP-bd"/>
</dbReference>
<gene>
    <name evidence="18" type="ORF">K490DRAFT_49120</name>
</gene>
<evidence type="ECO:0000256" key="14">
    <source>
        <dbReference type="SAM" id="MobiDB-lite"/>
    </source>
</evidence>
<dbReference type="SMART" id="SM00490">
    <property type="entry name" value="HELICc"/>
    <property type="match status" value="1"/>
</dbReference>
<dbReference type="Proteomes" id="UP000799776">
    <property type="component" value="Unassembled WGS sequence"/>
</dbReference>
<keyword evidence="6" id="KW-0347">Helicase</keyword>
<keyword evidence="8" id="KW-0508">mRNA splicing</keyword>
<dbReference type="CDD" id="cd18787">
    <property type="entry name" value="SF2_C_DEAD"/>
    <property type="match status" value="1"/>
</dbReference>
<evidence type="ECO:0000256" key="11">
    <source>
        <dbReference type="ARBA" id="ARBA00038511"/>
    </source>
</evidence>
<feature type="compositionally biased region" description="Basic and acidic residues" evidence="14">
    <location>
        <begin position="17"/>
        <end position="32"/>
    </location>
</feature>
<dbReference type="GO" id="GO:0016787">
    <property type="term" value="F:hydrolase activity"/>
    <property type="evidence" value="ECO:0007669"/>
    <property type="project" value="UniProtKB-KW"/>
</dbReference>
<dbReference type="SMART" id="SM00487">
    <property type="entry name" value="DEXDc"/>
    <property type="match status" value="1"/>
</dbReference>
<evidence type="ECO:0000256" key="13">
    <source>
        <dbReference type="PROSITE-ProRule" id="PRU00552"/>
    </source>
</evidence>
<keyword evidence="9" id="KW-0539">Nucleus</keyword>
<feature type="compositionally biased region" description="Polar residues" evidence="14">
    <location>
        <begin position="153"/>
        <end position="169"/>
    </location>
</feature>
<feature type="compositionally biased region" description="Basic and acidic residues" evidence="14">
    <location>
        <begin position="176"/>
        <end position="198"/>
    </location>
</feature>
<evidence type="ECO:0000256" key="1">
    <source>
        <dbReference type="ARBA" id="ARBA00004123"/>
    </source>
</evidence>
<feature type="region of interest" description="Disordered" evidence="14">
    <location>
        <begin position="1"/>
        <end position="207"/>
    </location>
</feature>
<evidence type="ECO:0000313" key="19">
    <source>
        <dbReference type="Proteomes" id="UP000799776"/>
    </source>
</evidence>
<dbReference type="InterPro" id="IPR000629">
    <property type="entry name" value="RNA-helicase_DEAD-box_CS"/>
</dbReference>
<dbReference type="InterPro" id="IPR001650">
    <property type="entry name" value="Helicase_C-like"/>
</dbReference>
<feature type="short sequence motif" description="Q motif" evidence="13">
    <location>
        <begin position="575"/>
        <end position="603"/>
    </location>
</feature>
<feature type="compositionally biased region" description="Basic and acidic residues" evidence="14">
    <location>
        <begin position="48"/>
        <end position="120"/>
    </location>
</feature>
<keyword evidence="7" id="KW-0067">ATP-binding</keyword>
<dbReference type="Pfam" id="PF00271">
    <property type="entry name" value="Helicase_C"/>
    <property type="match status" value="1"/>
</dbReference>
<dbReference type="FunFam" id="3.40.50.300:FF:000079">
    <property type="entry name" value="probable ATP-dependent RNA helicase DDX17"/>
    <property type="match status" value="1"/>
</dbReference>
<feature type="region of interest" description="Disordered" evidence="14">
    <location>
        <begin position="219"/>
        <end position="479"/>
    </location>
</feature>
<evidence type="ECO:0000256" key="10">
    <source>
        <dbReference type="ARBA" id="ARBA00037330"/>
    </source>
</evidence>
<evidence type="ECO:0000313" key="18">
    <source>
        <dbReference type="EMBL" id="KAF2084423.1"/>
    </source>
</evidence>
<keyword evidence="5 18" id="KW-0378">Hydrolase</keyword>
<dbReference type="GO" id="GO:0003676">
    <property type="term" value="F:nucleic acid binding"/>
    <property type="evidence" value="ECO:0007669"/>
    <property type="project" value="InterPro"/>
</dbReference>
<evidence type="ECO:0000259" key="15">
    <source>
        <dbReference type="PROSITE" id="PS51192"/>
    </source>
</evidence>
<feature type="compositionally biased region" description="Basic and acidic residues" evidence="14">
    <location>
        <begin position="408"/>
        <end position="431"/>
    </location>
</feature>
<evidence type="ECO:0000256" key="7">
    <source>
        <dbReference type="ARBA" id="ARBA00022840"/>
    </source>
</evidence>
<proteinExistence type="inferred from homology"/>
<dbReference type="InterPro" id="IPR056149">
    <property type="entry name" value="PRP5/DDX46/KHDC4_KH"/>
</dbReference>
<comment type="catalytic activity">
    <reaction evidence="12">
        <text>ATP + H2O = ADP + phosphate + H(+)</text>
        <dbReference type="Rhea" id="RHEA:13065"/>
        <dbReference type="ChEBI" id="CHEBI:15377"/>
        <dbReference type="ChEBI" id="CHEBI:15378"/>
        <dbReference type="ChEBI" id="CHEBI:30616"/>
        <dbReference type="ChEBI" id="CHEBI:43474"/>
        <dbReference type="ChEBI" id="CHEBI:456216"/>
        <dbReference type="EC" id="3.6.4.13"/>
    </reaction>
</comment>
<dbReference type="Pfam" id="PF23469">
    <property type="entry name" value="KH_12"/>
    <property type="match status" value="1"/>
</dbReference>
<keyword evidence="19" id="KW-1185">Reference proteome</keyword>
<sequence length="1218" mass="134644">MARSPSPTGSAYSRRSRREDDRYNRSRRDDRGYRRRSRSRSPDRRHRDHEYSYRRRDRSVGREDSYRPGRRNRSPERRRPDRSPERDRRERDRDTRNRRGDPQVRDGARDRREASADSRYKPTKGPVNDVGRETTPAKGIEVSTPMVQRYKQTRPTMLNEQGPKSSSPGQPAVDAKQAERQKKLEAWKAKQAAKEKEAAAAAAASTPRDILAAMDKKEAASPMVASPTVASPATDDTTPTPYAGKFDPKAIAKKAKGSSNSPSTLGIDVPVPVSTKTSAAPSVNRNILANKQGSTNLSPSDASKPIRLSKAGGNVSGFGFGNRSAEIEKGTKRGLDFDDEESTRKKLERLPTPPIEESGDAALANDDHEDVDDDADMAEGGTEEEIAAAARAAAEKREERLQNQMQDMVEHKANSTGEAEMKDADTIEKSDATVQDARDDQEEEEIDPLDAFMSGLVDSAPEPRKPVTSLSKNGPQQEPKALLEDDDMLGHFDDENDEARADDDPNNILQNVKNRKKRNDLQPVNHSKMKYEPVRFQFYNEPTEMAEMTEEEVTELRFQLEDIKVRGTDVPKPVMHWAQCGLGIRTLDVLRGLGFENPTAIQSQAIPTIMSGRDMIGVAKTGSGKTIAFVLPMFRHILDQPPLKKQDGPIGLIMAPTRELATQIYKETKPFAKALSMRVVVCGGGAPIKDQIAELKKGAEIIVCTPGRLTELLGANGGRVTNLHRCTYVVLDEADRMFDMGFEPQITRIMRNIRPERQTLLFSATFPKAMEALARKTLTNPVEVVVGGKTKVAPEVTQIVEVIPENDKFKRLMELLGILYAPAIDAGFRTLIFVERQESADLLFKDLNRYGYEVMSIHGGRDQIDRDTAIADFKSGALPVLTATSVAARGLDVKQLKLVVNYDVPNHLEDYVHRAGRTGRAGQTGTCVTFITPEQDRYAHNIIKALKESDQPIPADLQALETQFKKKIKEGKEKGNLSGFTGGHGLEKFTEAHAKERNRERKQFKSQTGDDGDDDEDEKDEKKDDRFVVRSAADAIGDSIASVATTTTRMQGIPEGIDLENIIVQRSEQPDQAAKSNNPLDSVNKAAADINSRLSRLNQTRPGQPVDNKGPDAGAFHATLEINDFPQKARWAVTNRTNVAKILEATGTSITTKGSYYPPGKGPVEGDGQQRKLYILVEGDTEVVVTNAMKELIRLLKEGTVAAADSESRAPVGGRYTV</sequence>
<dbReference type="PROSITE" id="PS51195">
    <property type="entry name" value="Q_MOTIF"/>
    <property type="match status" value="1"/>
</dbReference>
<dbReference type="Pfam" id="PF00270">
    <property type="entry name" value="DEAD"/>
    <property type="match status" value="1"/>
</dbReference>
<accession>A0A9P4HPR8</accession>
<keyword evidence="4" id="KW-0547">Nucleotide-binding</keyword>
<comment type="subcellular location">
    <subcellularLocation>
        <location evidence="1">Nucleus</location>
    </subcellularLocation>
</comment>
<keyword evidence="3" id="KW-0507">mRNA processing</keyword>
<evidence type="ECO:0000256" key="2">
    <source>
        <dbReference type="ARBA" id="ARBA00012552"/>
    </source>
</evidence>
<feature type="compositionally biased region" description="Low complexity" evidence="14">
    <location>
        <begin position="227"/>
        <end position="241"/>
    </location>
</feature>
<feature type="compositionally biased region" description="Polar residues" evidence="14">
    <location>
        <begin position="274"/>
        <end position="301"/>
    </location>
</feature>
<dbReference type="GO" id="GO:0008380">
    <property type="term" value="P:RNA splicing"/>
    <property type="evidence" value="ECO:0007669"/>
    <property type="project" value="UniProtKB-KW"/>
</dbReference>
<dbReference type="GO" id="GO:0005634">
    <property type="term" value="C:nucleus"/>
    <property type="evidence" value="ECO:0007669"/>
    <property type="project" value="UniProtKB-SubCell"/>
</dbReference>
<comment type="similarity">
    <text evidence="11">Belongs to the DEAD box helicase family. DDX46/PRP5 subfamily.</text>
</comment>